<dbReference type="Gene3D" id="1.20.120.530">
    <property type="entry name" value="GntR ligand-binding domain-like"/>
    <property type="match status" value="1"/>
</dbReference>
<sequence>MSGKKNPRETTLTEEAYQKLRWDIVSGTLEAGSPLRLENLKQRYGLGYSPLREALNRLHSERLVMSVALRGFTVAPLSLTEMWDAVDTRIHIEAEALRRAIKFGDDDWETEVISAFHGLSLKAKKLEQMDTPPMEEMKALEDRHHRFHRALISACRSNWLLDFSDKLYVETERYRFPVLGGPRARPSRDLTLEHQEIMEATIARDTEKAIALLSRHYQRTGETLSARYQPDAKPMAAGADA</sequence>
<accession>A0A1H4M1V7</accession>
<organism evidence="5 6">
    <name type="scientific">Nitratireductor aquibiodomus</name>
    <dbReference type="NCBI Taxonomy" id="204799"/>
    <lineage>
        <taxon>Bacteria</taxon>
        <taxon>Pseudomonadati</taxon>
        <taxon>Pseudomonadota</taxon>
        <taxon>Alphaproteobacteria</taxon>
        <taxon>Hyphomicrobiales</taxon>
        <taxon>Phyllobacteriaceae</taxon>
        <taxon>Nitratireductor</taxon>
    </lineage>
</organism>
<dbReference type="InterPro" id="IPR000524">
    <property type="entry name" value="Tscrpt_reg_HTH_GntR"/>
</dbReference>
<dbReference type="Pfam" id="PF00392">
    <property type="entry name" value="GntR"/>
    <property type="match status" value="1"/>
</dbReference>
<keyword evidence="1" id="KW-0805">Transcription regulation</keyword>
<evidence type="ECO:0000259" key="4">
    <source>
        <dbReference type="PROSITE" id="PS50949"/>
    </source>
</evidence>
<dbReference type="GO" id="GO:0003700">
    <property type="term" value="F:DNA-binding transcription factor activity"/>
    <property type="evidence" value="ECO:0007669"/>
    <property type="project" value="InterPro"/>
</dbReference>
<dbReference type="PROSITE" id="PS50949">
    <property type="entry name" value="HTH_GNTR"/>
    <property type="match status" value="1"/>
</dbReference>
<evidence type="ECO:0000256" key="2">
    <source>
        <dbReference type="ARBA" id="ARBA00023125"/>
    </source>
</evidence>
<dbReference type="SMART" id="SM00895">
    <property type="entry name" value="FCD"/>
    <property type="match status" value="1"/>
</dbReference>
<dbReference type="SMART" id="SM00345">
    <property type="entry name" value="HTH_GNTR"/>
    <property type="match status" value="1"/>
</dbReference>
<name>A0A1H4M1V7_9HYPH</name>
<dbReference type="RefSeq" id="WP_090329391.1">
    <property type="nucleotide sequence ID" value="NZ_FNSL01000001.1"/>
</dbReference>
<dbReference type="Pfam" id="PF07729">
    <property type="entry name" value="FCD"/>
    <property type="match status" value="1"/>
</dbReference>
<keyword evidence="6" id="KW-1185">Reference proteome</keyword>
<keyword evidence="2 5" id="KW-0238">DNA-binding</keyword>
<dbReference type="InterPro" id="IPR036390">
    <property type="entry name" value="WH_DNA-bd_sf"/>
</dbReference>
<dbReference type="GO" id="GO:0003677">
    <property type="term" value="F:DNA binding"/>
    <property type="evidence" value="ECO:0007669"/>
    <property type="project" value="UniProtKB-KW"/>
</dbReference>
<keyword evidence="3" id="KW-0804">Transcription</keyword>
<dbReference type="PANTHER" id="PTHR43537">
    <property type="entry name" value="TRANSCRIPTIONAL REGULATOR, GNTR FAMILY"/>
    <property type="match status" value="1"/>
</dbReference>
<protein>
    <submittedName>
        <fullName evidence="5">DNA-binding transcriptional regulator, GntR family</fullName>
    </submittedName>
</protein>
<dbReference type="Gene3D" id="1.10.10.10">
    <property type="entry name" value="Winged helix-like DNA-binding domain superfamily/Winged helix DNA-binding domain"/>
    <property type="match status" value="1"/>
</dbReference>
<dbReference type="EMBL" id="FNSL01000001">
    <property type="protein sequence ID" value="SEB77019.1"/>
    <property type="molecule type" value="Genomic_DNA"/>
</dbReference>
<reference evidence="6" key="1">
    <citation type="submission" date="2016-10" db="EMBL/GenBank/DDBJ databases">
        <authorList>
            <person name="Varghese N."/>
            <person name="Submissions S."/>
        </authorList>
    </citation>
    <scope>NUCLEOTIDE SEQUENCE [LARGE SCALE GENOMIC DNA]</scope>
    <source>
        <strain evidence="6">ES.061</strain>
    </source>
</reference>
<evidence type="ECO:0000313" key="6">
    <source>
        <dbReference type="Proteomes" id="UP000199064"/>
    </source>
</evidence>
<proteinExistence type="predicted"/>
<dbReference type="InterPro" id="IPR036388">
    <property type="entry name" value="WH-like_DNA-bd_sf"/>
</dbReference>
<evidence type="ECO:0000313" key="5">
    <source>
        <dbReference type="EMBL" id="SEB77019.1"/>
    </source>
</evidence>
<dbReference type="SUPFAM" id="SSF48008">
    <property type="entry name" value="GntR ligand-binding domain-like"/>
    <property type="match status" value="1"/>
</dbReference>
<evidence type="ECO:0000256" key="1">
    <source>
        <dbReference type="ARBA" id="ARBA00023015"/>
    </source>
</evidence>
<dbReference type="InterPro" id="IPR011711">
    <property type="entry name" value="GntR_C"/>
</dbReference>
<dbReference type="AlphaFoldDB" id="A0A1H4M1V7"/>
<dbReference type="InterPro" id="IPR008920">
    <property type="entry name" value="TF_FadR/GntR_C"/>
</dbReference>
<feature type="domain" description="HTH gntR-type" evidence="4">
    <location>
        <begin position="10"/>
        <end position="77"/>
    </location>
</feature>
<dbReference type="SUPFAM" id="SSF46785">
    <property type="entry name" value="Winged helix' DNA-binding domain"/>
    <property type="match status" value="1"/>
</dbReference>
<dbReference type="PANTHER" id="PTHR43537:SF20">
    <property type="entry name" value="HTH-TYPE TRANSCRIPTIONAL REPRESSOR GLAR"/>
    <property type="match status" value="1"/>
</dbReference>
<gene>
    <name evidence="5" type="ORF">SAMN05216452_3106</name>
</gene>
<dbReference type="Proteomes" id="UP000199064">
    <property type="component" value="Unassembled WGS sequence"/>
</dbReference>
<evidence type="ECO:0000256" key="3">
    <source>
        <dbReference type="ARBA" id="ARBA00023163"/>
    </source>
</evidence>